<sequence length="294" mass="30881">MKTLVASFLLASSAIFLITALALGEMRTKGITKVQFDIPNHKHRRQDSDVVNMPDLIVPTQLQSLATKLSVPSEVPDQLKSLASELPVTTTLPDVTSVFESFATEVATKVSGIASQTTSTLGLLLNSLPKDVTIGTDQLCFDSSDGRQHCQNIPSNLSALVPSPLDTLIDVSGVAHRAGLLLSIHVRSCLAAALAGVLSLAIVLVGFSLVDIGTLGTFSSIPLLRPALEAVAAILALLPLTLAGVVTFGIPHFLSQIEHLKVETGDLVWCLGVVIGLAGLAVVVLLVSCMGRRR</sequence>
<dbReference type="Proteomes" id="UP001465668">
    <property type="component" value="Unassembled WGS sequence"/>
</dbReference>
<proteinExistence type="predicted"/>
<protein>
    <recommendedName>
        <fullName evidence="5">Transmembrane protein</fullName>
    </recommendedName>
</protein>
<dbReference type="EMBL" id="JARVKM010000056">
    <property type="protein sequence ID" value="KAK9772898.1"/>
    <property type="molecule type" value="Genomic_DNA"/>
</dbReference>
<keyword evidence="1" id="KW-0472">Membrane</keyword>
<evidence type="ECO:0000313" key="4">
    <source>
        <dbReference type="Proteomes" id="UP001465668"/>
    </source>
</evidence>
<keyword evidence="2" id="KW-0732">Signal</keyword>
<feature type="chain" id="PRO_5047128818" description="Transmembrane protein" evidence="2">
    <location>
        <begin position="25"/>
        <end position="294"/>
    </location>
</feature>
<feature type="signal peptide" evidence="2">
    <location>
        <begin position="1"/>
        <end position="24"/>
    </location>
</feature>
<reference evidence="3 4" key="1">
    <citation type="submission" date="2024-02" db="EMBL/GenBank/DDBJ databases">
        <title>First draft genome assembly of two strains of Seiridium cardinale.</title>
        <authorList>
            <person name="Emiliani G."/>
            <person name="Scali E."/>
        </authorList>
    </citation>
    <scope>NUCLEOTIDE SEQUENCE [LARGE SCALE GENOMIC DNA]</scope>
    <source>
        <strain evidence="3 4">BM-138-000479</strain>
    </source>
</reference>
<keyword evidence="1" id="KW-0812">Transmembrane</keyword>
<feature type="transmembrane region" description="Helical" evidence="1">
    <location>
        <begin position="266"/>
        <end position="287"/>
    </location>
</feature>
<comment type="caution">
    <text evidence="3">The sequence shown here is derived from an EMBL/GenBank/DDBJ whole genome shotgun (WGS) entry which is preliminary data.</text>
</comment>
<accession>A0ABR2XGG1</accession>
<organism evidence="3 4">
    <name type="scientific">Seiridium cardinale</name>
    <dbReference type="NCBI Taxonomy" id="138064"/>
    <lineage>
        <taxon>Eukaryota</taxon>
        <taxon>Fungi</taxon>
        <taxon>Dikarya</taxon>
        <taxon>Ascomycota</taxon>
        <taxon>Pezizomycotina</taxon>
        <taxon>Sordariomycetes</taxon>
        <taxon>Xylariomycetidae</taxon>
        <taxon>Amphisphaeriales</taxon>
        <taxon>Sporocadaceae</taxon>
        <taxon>Seiridium</taxon>
    </lineage>
</organism>
<evidence type="ECO:0000256" key="1">
    <source>
        <dbReference type="SAM" id="Phobius"/>
    </source>
</evidence>
<keyword evidence="4" id="KW-1185">Reference proteome</keyword>
<keyword evidence="1" id="KW-1133">Transmembrane helix</keyword>
<name>A0ABR2XGG1_9PEZI</name>
<feature type="transmembrane region" description="Helical" evidence="1">
    <location>
        <begin position="231"/>
        <end position="254"/>
    </location>
</feature>
<evidence type="ECO:0008006" key="5">
    <source>
        <dbReference type="Google" id="ProtNLM"/>
    </source>
</evidence>
<feature type="transmembrane region" description="Helical" evidence="1">
    <location>
        <begin position="190"/>
        <end position="210"/>
    </location>
</feature>
<evidence type="ECO:0000313" key="3">
    <source>
        <dbReference type="EMBL" id="KAK9772898.1"/>
    </source>
</evidence>
<gene>
    <name evidence="3" type="ORF">SCAR479_10408</name>
</gene>
<evidence type="ECO:0000256" key="2">
    <source>
        <dbReference type="SAM" id="SignalP"/>
    </source>
</evidence>